<keyword evidence="1" id="KW-0479">Metal-binding</keyword>
<keyword evidence="1" id="KW-0862">Zinc</keyword>
<proteinExistence type="predicted"/>
<dbReference type="InterPro" id="IPR005162">
    <property type="entry name" value="Retrotrans_gag_dom"/>
</dbReference>
<evidence type="ECO:0000256" key="1">
    <source>
        <dbReference type="PROSITE-ProRule" id="PRU00047"/>
    </source>
</evidence>
<dbReference type="InterPro" id="IPR001878">
    <property type="entry name" value="Znf_CCHC"/>
</dbReference>
<dbReference type="InterPro" id="IPR036875">
    <property type="entry name" value="Znf_CCHC_sf"/>
</dbReference>
<dbReference type="Pfam" id="PF03732">
    <property type="entry name" value="Retrotrans_gag"/>
    <property type="match status" value="1"/>
</dbReference>
<organism evidence="3 4">
    <name type="scientific">Vigna radiata var. radiata</name>
    <name type="common">Mung bean</name>
    <name type="synonym">Phaseolus aureus</name>
    <dbReference type="NCBI Taxonomy" id="3916"/>
    <lineage>
        <taxon>Eukaryota</taxon>
        <taxon>Viridiplantae</taxon>
        <taxon>Streptophyta</taxon>
        <taxon>Embryophyta</taxon>
        <taxon>Tracheophyta</taxon>
        <taxon>Spermatophyta</taxon>
        <taxon>Magnoliopsida</taxon>
        <taxon>eudicotyledons</taxon>
        <taxon>Gunneridae</taxon>
        <taxon>Pentapetalae</taxon>
        <taxon>rosids</taxon>
        <taxon>fabids</taxon>
        <taxon>Fabales</taxon>
        <taxon>Fabaceae</taxon>
        <taxon>Papilionoideae</taxon>
        <taxon>50 kb inversion clade</taxon>
        <taxon>NPAAA clade</taxon>
        <taxon>indigoferoid/millettioid clade</taxon>
        <taxon>Phaseoleae</taxon>
        <taxon>Vigna</taxon>
    </lineage>
</organism>
<dbReference type="KEGG" id="vra:111240541"/>
<dbReference type="SUPFAM" id="SSF57756">
    <property type="entry name" value="Retrovirus zinc finger-like domains"/>
    <property type="match status" value="1"/>
</dbReference>
<gene>
    <name evidence="4" type="primary">LOC111240541</name>
</gene>
<dbReference type="PROSITE" id="PS50158">
    <property type="entry name" value="ZF_CCHC"/>
    <property type="match status" value="1"/>
</dbReference>
<dbReference type="GO" id="GO:0003676">
    <property type="term" value="F:nucleic acid binding"/>
    <property type="evidence" value="ECO:0007669"/>
    <property type="project" value="InterPro"/>
</dbReference>
<dbReference type="GeneID" id="111240541"/>
<evidence type="ECO:0000259" key="2">
    <source>
        <dbReference type="PROSITE" id="PS50158"/>
    </source>
</evidence>
<reference evidence="4" key="2">
    <citation type="submission" date="2025-08" db="UniProtKB">
        <authorList>
            <consortium name="RefSeq"/>
        </authorList>
    </citation>
    <scope>IDENTIFICATION</scope>
    <source>
        <tissue evidence="4">Leaf</tissue>
    </source>
</reference>
<dbReference type="Pfam" id="PF00098">
    <property type="entry name" value="zf-CCHC"/>
    <property type="match status" value="1"/>
</dbReference>
<dbReference type="Proteomes" id="UP000087766">
    <property type="component" value="Chromosome 11"/>
</dbReference>
<keyword evidence="3" id="KW-1185">Reference proteome</keyword>
<dbReference type="SMART" id="SM00343">
    <property type="entry name" value="ZnF_C2HC"/>
    <property type="match status" value="2"/>
</dbReference>
<dbReference type="Gene3D" id="4.10.60.10">
    <property type="entry name" value="Zinc finger, CCHC-type"/>
    <property type="match status" value="1"/>
</dbReference>
<dbReference type="PANTHER" id="PTHR34482">
    <property type="entry name" value="DNA DAMAGE-INDUCIBLE PROTEIN 1-LIKE"/>
    <property type="match status" value="1"/>
</dbReference>
<reference evidence="3" key="1">
    <citation type="journal article" date="2014" name="Nat. Commun.">
        <title>Genome sequence of mungbean and insights into evolution within Vigna species.</title>
        <authorList>
            <person name="Kang Y.J."/>
            <person name="Kim S.K."/>
            <person name="Kim M.Y."/>
            <person name="Lestari P."/>
            <person name="Kim K.H."/>
            <person name="Ha B.K."/>
            <person name="Jun T.H."/>
            <person name="Hwang W.J."/>
            <person name="Lee T."/>
            <person name="Lee J."/>
            <person name="Shim S."/>
            <person name="Yoon M.Y."/>
            <person name="Jang Y.E."/>
            <person name="Han K.S."/>
            <person name="Taeprayoon P."/>
            <person name="Yoon N."/>
            <person name="Somta P."/>
            <person name="Tanya P."/>
            <person name="Kim K.S."/>
            <person name="Gwag J.G."/>
            <person name="Moon J.K."/>
            <person name="Lee Y.H."/>
            <person name="Park B.S."/>
            <person name="Bombarely A."/>
            <person name="Doyle J.J."/>
            <person name="Jackson S.A."/>
            <person name="Schafleitner R."/>
            <person name="Srinives P."/>
            <person name="Varshney R.K."/>
            <person name="Lee S.H."/>
        </authorList>
    </citation>
    <scope>NUCLEOTIDE SEQUENCE [LARGE SCALE GENOMIC DNA]</scope>
    <source>
        <strain evidence="3">cv. VC1973A</strain>
    </source>
</reference>
<dbReference type="RefSeq" id="XP_022631338.1">
    <property type="nucleotide sequence ID" value="XM_022775617.1"/>
</dbReference>
<dbReference type="STRING" id="3916.A0A3Q0EGW2"/>
<sequence length="323" mass="37471">MSRRPETSTNTAEIIACALEQLVYALEGQHAGPILRNRASMNDYLRHNPSKFNGRETPDEADDWICNNEKIFEVIDSSEEQKLVFSTFMLAGEAEYWWRGMRQLMNAEGEKINWVNFKTRFLERYFPESAKYEREAEFLTLQQGGRTVQEYVARFEYLARFYTHTISEELKCRKFERGLRHNLLRFIIHMKIKTFPEMVEHAKMAELMEESQNRVVRTQKGSFFKDKHQKKPYAKPHKGVFRGVKCYECGGPHIMKNCPRLTTSKLEEKKCYSCNKPGHFAASCPEKRTSEGAPQTHKPFGGKPKAAGRVFAMSGAEMCSCFV</sequence>
<dbReference type="OrthoDB" id="1435046at2759"/>
<dbReference type="PANTHER" id="PTHR34482:SF48">
    <property type="entry name" value="GAG PROTEASE POLYPROTEIN"/>
    <property type="match status" value="1"/>
</dbReference>
<evidence type="ECO:0000313" key="4">
    <source>
        <dbReference type="RefSeq" id="XP_022631338.1"/>
    </source>
</evidence>
<accession>A0A3Q0EGW2</accession>
<dbReference type="GO" id="GO:0008270">
    <property type="term" value="F:zinc ion binding"/>
    <property type="evidence" value="ECO:0007669"/>
    <property type="project" value="UniProtKB-KW"/>
</dbReference>
<name>A0A3Q0EGW2_VIGRR</name>
<evidence type="ECO:0000313" key="3">
    <source>
        <dbReference type="Proteomes" id="UP000087766"/>
    </source>
</evidence>
<keyword evidence="1" id="KW-0863">Zinc-finger</keyword>
<protein>
    <submittedName>
        <fullName evidence="4">Uncharacterized protein LOC111240541</fullName>
    </submittedName>
</protein>
<feature type="domain" description="CCHC-type" evidence="2">
    <location>
        <begin position="270"/>
        <end position="286"/>
    </location>
</feature>
<dbReference type="AlphaFoldDB" id="A0A3Q0EGW2"/>